<accession>A0A1N6W139</accession>
<sequence length="116" mass="12545">MSPPKADLATPPLAQVFVYPARVKFLAVLADNPDESFSATELAEHAGTAASTWTNHRDDLLELELVDEIDTDGAYPEYSLASTAHAQLLRQLSEDIDAVLYELNDPLSDAIGGFAQ</sequence>
<protein>
    <submittedName>
        <fullName evidence="1">Uncharacterized protein</fullName>
    </submittedName>
</protein>
<dbReference type="Proteomes" id="UP000186914">
    <property type="component" value="Unassembled WGS sequence"/>
</dbReference>
<proteinExistence type="predicted"/>
<keyword evidence="2" id="KW-1185">Reference proteome</keyword>
<dbReference type="AlphaFoldDB" id="A0A1N6W139"/>
<dbReference type="Gene3D" id="1.10.10.10">
    <property type="entry name" value="Winged helix-like DNA-binding domain superfamily/Winged helix DNA-binding domain"/>
    <property type="match status" value="1"/>
</dbReference>
<dbReference type="OrthoDB" id="247823at2157"/>
<evidence type="ECO:0000313" key="2">
    <source>
        <dbReference type="Proteomes" id="UP000186914"/>
    </source>
</evidence>
<evidence type="ECO:0000313" key="1">
    <source>
        <dbReference type="EMBL" id="SIQ83725.1"/>
    </source>
</evidence>
<organism evidence="1 2">
    <name type="scientific">Haladaptatus litoreus</name>
    <dbReference type="NCBI Taxonomy" id="553468"/>
    <lineage>
        <taxon>Archaea</taxon>
        <taxon>Methanobacteriati</taxon>
        <taxon>Methanobacteriota</taxon>
        <taxon>Stenosarchaea group</taxon>
        <taxon>Halobacteria</taxon>
        <taxon>Halobacteriales</taxon>
        <taxon>Haladaptataceae</taxon>
        <taxon>Haladaptatus</taxon>
    </lineage>
</organism>
<gene>
    <name evidence="1" type="ORF">SAMN05421858_0560</name>
</gene>
<dbReference type="InterPro" id="IPR036390">
    <property type="entry name" value="WH_DNA-bd_sf"/>
</dbReference>
<name>A0A1N6W139_9EURY</name>
<reference evidence="2" key="1">
    <citation type="submission" date="2017-01" db="EMBL/GenBank/DDBJ databases">
        <authorList>
            <person name="Varghese N."/>
            <person name="Submissions S."/>
        </authorList>
    </citation>
    <scope>NUCLEOTIDE SEQUENCE [LARGE SCALE GENOMIC DNA]</scope>
    <source>
        <strain evidence="2">CGMCC 1.7737</strain>
    </source>
</reference>
<dbReference type="SUPFAM" id="SSF46785">
    <property type="entry name" value="Winged helix' DNA-binding domain"/>
    <property type="match status" value="1"/>
</dbReference>
<dbReference type="InterPro" id="IPR036388">
    <property type="entry name" value="WH-like_DNA-bd_sf"/>
</dbReference>
<dbReference type="EMBL" id="FTNO01000001">
    <property type="protein sequence ID" value="SIQ83725.1"/>
    <property type="molecule type" value="Genomic_DNA"/>
</dbReference>
<dbReference type="RefSeq" id="WP_076427740.1">
    <property type="nucleotide sequence ID" value="NZ_FTNO01000001.1"/>
</dbReference>